<organism evidence="1">
    <name type="scientific">Obelia longissima</name>
    <name type="common">Black sea hydrozoan</name>
    <name type="synonym">Laomedea longissima</name>
    <dbReference type="NCBI Taxonomy" id="32570"/>
    <lineage>
        <taxon>Eukaryota</taxon>
        <taxon>Metazoa</taxon>
        <taxon>Cnidaria</taxon>
        <taxon>Hydrozoa</taxon>
        <taxon>Hydroidolina</taxon>
        <taxon>Leptothecata</taxon>
        <taxon>Obeliida</taxon>
        <taxon>Obeliidae</taxon>
        <taxon>Obelia</taxon>
    </lineage>
</organism>
<name>A2NDK4_OBELO</name>
<accession>A2NDK4</accession>
<dbReference type="EMBL" id="U07128">
    <property type="protein sequence ID" value="AAA67709.1"/>
    <property type="molecule type" value="mRNA"/>
</dbReference>
<reference evidence="1" key="1">
    <citation type="journal article" date="1995" name="Gene">
        <title>Sequence of the cDNA encoding the Ca(2+)-activated photoprotein obelin from the hydroid polyp Obelia longissima.</title>
        <authorList>
            <person name="Illarionov B.A."/>
            <person name="Bondar V.S."/>
            <person name="Illarionova V.A."/>
            <person name="Vysotski E.S."/>
        </authorList>
    </citation>
    <scope>NUCLEOTIDE SEQUENCE</scope>
</reference>
<proteinExistence type="evidence at transcript level"/>
<dbReference type="AlphaFoldDB" id="A2NDK4"/>
<protein>
    <submittedName>
        <fullName evidence="1">Apoobelin mRNA</fullName>
    </submittedName>
</protein>
<sequence length="139" mass="16153">MEMEKSPSMKLCPRHLMTYVPSSKPHQNKQNAIKFVLKLSLEDVEWNMVKKLPSHNSSMDGNNWRLQNSRNGQETNLLSFVNGEMLSLIFSTKMEVVQSLWTNGKLMEKSLVSLHHKKIVKRHFDIAIWTTVVTLMLTR</sequence>
<evidence type="ECO:0000313" key="1">
    <source>
        <dbReference type="EMBL" id="AAA67709.1"/>
    </source>
</evidence>